<gene>
    <name evidence="5" type="ORF">RUMHYD_02625</name>
</gene>
<dbReference type="eggNOG" id="COG1638">
    <property type="taxonomic scope" value="Bacteria"/>
</dbReference>
<sequence>MRKVGKLTMTVCMAAFLVPVFLAGCGKETDSAGSGTVSDGAYEKFEEVELRLSCNGTETANDAKAAYRIADKLSEKSGGRVTMTVFTNDQLSGGNMSKGLEMLCNGTVDLDIHSTSVISNLDNRLMVSTLPWLFSDYQEAEDAFYGEGGEYIDSILQEKGVYYLGAVHNGFKAITNSKHPIQKPEDLKGLKIRIPGGSFFSDFYSMLGASPQAMSWSEVFTALQQGTIDGHDNSLTTINSGNVQEVQKYITISKHTYEAFTVMANQKRFDVLNEDTQNLIRECVEEATKEINQEIIEEEATLEEKFTAENGCEIYELTEEDIADFKAAVLPLEEKYKELYGSNACAAFGAE</sequence>
<evidence type="ECO:0008006" key="7">
    <source>
        <dbReference type="Google" id="ProtNLM"/>
    </source>
</evidence>
<keyword evidence="2" id="KW-0813">Transport</keyword>
<feature type="chain" id="PRO_5039283698" description="TRAP-type mannitol/chloroaromatic compound transport system, periplasmic component" evidence="4">
    <location>
        <begin position="24"/>
        <end position="351"/>
    </location>
</feature>
<comment type="caution">
    <text evidence="5">The sequence shown here is derived from an EMBL/GenBank/DDBJ whole genome shotgun (WGS) entry which is preliminary data.</text>
</comment>
<accession>C0CP24</accession>
<evidence type="ECO:0000256" key="3">
    <source>
        <dbReference type="ARBA" id="ARBA00022729"/>
    </source>
</evidence>
<keyword evidence="3 4" id="KW-0732">Signal</keyword>
<dbReference type="GO" id="GO:0055085">
    <property type="term" value="P:transmembrane transport"/>
    <property type="evidence" value="ECO:0007669"/>
    <property type="project" value="InterPro"/>
</dbReference>
<dbReference type="InterPro" id="IPR038404">
    <property type="entry name" value="TRAP_DctP_sf"/>
</dbReference>
<dbReference type="PANTHER" id="PTHR33376:SF7">
    <property type="entry name" value="C4-DICARBOXYLATE-BINDING PROTEIN DCTB"/>
    <property type="match status" value="1"/>
</dbReference>
<protein>
    <recommendedName>
        <fullName evidence="7">TRAP-type mannitol/chloroaromatic compound transport system, periplasmic component</fullName>
    </recommendedName>
</protein>
<dbReference type="AlphaFoldDB" id="C0CP24"/>
<organism evidence="5 6">
    <name type="scientific">Blautia hydrogenotrophica (strain DSM 10507 / JCM 14656 / S5a33)</name>
    <name type="common">Ruminococcus hydrogenotrophicus</name>
    <dbReference type="NCBI Taxonomy" id="476272"/>
    <lineage>
        <taxon>Bacteria</taxon>
        <taxon>Bacillati</taxon>
        <taxon>Bacillota</taxon>
        <taxon>Clostridia</taxon>
        <taxon>Lachnospirales</taxon>
        <taxon>Lachnospiraceae</taxon>
        <taxon>Blautia</taxon>
    </lineage>
</organism>
<dbReference type="GO" id="GO:0030288">
    <property type="term" value="C:outer membrane-bounded periplasmic space"/>
    <property type="evidence" value="ECO:0007669"/>
    <property type="project" value="InterPro"/>
</dbReference>
<dbReference type="Gene3D" id="3.40.190.170">
    <property type="entry name" value="Bacterial extracellular solute-binding protein, family 7"/>
    <property type="match status" value="1"/>
</dbReference>
<reference evidence="5 6" key="1">
    <citation type="submission" date="2009-01" db="EMBL/GenBank/DDBJ databases">
        <authorList>
            <person name="Fulton L."/>
            <person name="Clifton S."/>
            <person name="Fulton B."/>
            <person name="Xu J."/>
            <person name="Minx P."/>
            <person name="Pepin K.H."/>
            <person name="Johnson M."/>
            <person name="Bhonagiri V."/>
            <person name="Nash W.E."/>
            <person name="Mardis E.R."/>
            <person name="Wilson R.K."/>
        </authorList>
    </citation>
    <scope>NUCLEOTIDE SEQUENCE [LARGE SCALE GENOMIC DNA]</scope>
    <source>
        <strain evidence="6">DSM 10507 / JCM 14656 / S5a33</strain>
    </source>
</reference>
<dbReference type="InterPro" id="IPR018389">
    <property type="entry name" value="DctP_fam"/>
</dbReference>
<evidence type="ECO:0000313" key="5">
    <source>
        <dbReference type="EMBL" id="EEG48481.1"/>
    </source>
</evidence>
<dbReference type="PIRSF" id="PIRSF006470">
    <property type="entry name" value="DctB"/>
    <property type="match status" value="1"/>
</dbReference>
<comment type="similarity">
    <text evidence="1">Belongs to the bacterial solute-binding protein 7 family.</text>
</comment>
<evidence type="ECO:0000256" key="1">
    <source>
        <dbReference type="ARBA" id="ARBA00009023"/>
    </source>
</evidence>
<dbReference type="InterPro" id="IPR004682">
    <property type="entry name" value="TRAP_DctP"/>
</dbReference>
<dbReference type="NCBIfam" id="NF037995">
    <property type="entry name" value="TRAP_S1"/>
    <property type="match status" value="1"/>
</dbReference>
<dbReference type="PATRIC" id="fig|476272.21.peg.754"/>
<dbReference type="Pfam" id="PF03480">
    <property type="entry name" value="DctP"/>
    <property type="match status" value="1"/>
</dbReference>
<reference evidence="5 6" key="2">
    <citation type="submission" date="2009-02" db="EMBL/GenBank/DDBJ databases">
        <title>Draft genome sequence of Blautia hydrogenotrophica DSM 10507 (Ruminococcus hydrogenotrophicus DSM 10507).</title>
        <authorList>
            <person name="Sudarsanam P."/>
            <person name="Ley R."/>
            <person name="Guruge J."/>
            <person name="Turnbaugh P.J."/>
            <person name="Mahowald M."/>
            <person name="Liep D."/>
            <person name="Gordon J."/>
        </authorList>
    </citation>
    <scope>NUCLEOTIDE SEQUENCE [LARGE SCALE GENOMIC DNA]</scope>
    <source>
        <strain evidence="6">DSM 10507 / JCM 14656 / S5a33</strain>
    </source>
</reference>
<dbReference type="CDD" id="cd13678">
    <property type="entry name" value="PBP2_TRAP_DctP10"/>
    <property type="match status" value="1"/>
</dbReference>
<evidence type="ECO:0000256" key="4">
    <source>
        <dbReference type="SAM" id="SignalP"/>
    </source>
</evidence>
<proteinExistence type="inferred from homology"/>
<dbReference type="RefSeq" id="WP_005950139.1">
    <property type="nucleotide sequence ID" value="NZ_CP136423.1"/>
</dbReference>
<dbReference type="PROSITE" id="PS51257">
    <property type="entry name" value="PROKAR_LIPOPROTEIN"/>
    <property type="match status" value="1"/>
</dbReference>
<dbReference type="GeneID" id="86822784"/>
<evidence type="ECO:0000313" key="6">
    <source>
        <dbReference type="Proteomes" id="UP000003100"/>
    </source>
</evidence>
<dbReference type="PANTHER" id="PTHR33376">
    <property type="match status" value="1"/>
</dbReference>
<keyword evidence="6" id="KW-1185">Reference proteome</keyword>
<evidence type="ECO:0000256" key="2">
    <source>
        <dbReference type="ARBA" id="ARBA00022448"/>
    </source>
</evidence>
<dbReference type="Proteomes" id="UP000003100">
    <property type="component" value="Unassembled WGS sequence"/>
</dbReference>
<dbReference type="SUPFAM" id="SSF53850">
    <property type="entry name" value="Periplasmic binding protein-like II"/>
    <property type="match status" value="1"/>
</dbReference>
<dbReference type="NCBIfam" id="TIGR00787">
    <property type="entry name" value="dctP"/>
    <property type="match status" value="1"/>
</dbReference>
<name>C0CP24_BLAHS</name>
<dbReference type="EMBL" id="ACBZ01000142">
    <property type="protein sequence ID" value="EEG48481.1"/>
    <property type="molecule type" value="Genomic_DNA"/>
</dbReference>
<dbReference type="HOGENOM" id="CLU_036176_1_2_9"/>
<feature type="signal peptide" evidence="4">
    <location>
        <begin position="1"/>
        <end position="23"/>
    </location>
</feature>